<dbReference type="EMBL" id="SNWF01000005">
    <property type="protein sequence ID" value="TDN89824.1"/>
    <property type="molecule type" value="Genomic_DNA"/>
</dbReference>
<gene>
    <name evidence="2" type="ORF">EV677_1886</name>
</gene>
<accession>A0A4R6G7R2</accession>
<name>A0A4R6G7R2_9BURK</name>
<comment type="caution">
    <text evidence="2">The sequence shown here is derived from an EMBL/GenBank/DDBJ whole genome shotgun (WGS) entry which is preliminary data.</text>
</comment>
<sequence>MRTISKTDKDLEEKFAKLDLGSADDYPDHQARQAVSESYVAANTVSAETGGRFDNRTGFTGHVDDEDLLDPVNRADNPTIHYETVPGETNKRSYVNDKRLMSTSDEDV</sequence>
<organism evidence="2 3">
    <name type="scientific">Herminiimonas fonticola</name>
    <dbReference type="NCBI Taxonomy" id="303380"/>
    <lineage>
        <taxon>Bacteria</taxon>
        <taxon>Pseudomonadati</taxon>
        <taxon>Pseudomonadota</taxon>
        <taxon>Betaproteobacteria</taxon>
        <taxon>Burkholderiales</taxon>
        <taxon>Oxalobacteraceae</taxon>
        <taxon>Herminiimonas</taxon>
    </lineage>
</organism>
<protein>
    <submittedName>
        <fullName evidence="2">Uncharacterized protein</fullName>
    </submittedName>
</protein>
<evidence type="ECO:0000313" key="2">
    <source>
        <dbReference type="EMBL" id="TDN89824.1"/>
    </source>
</evidence>
<proteinExistence type="predicted"/>
<evidence type="ECO:0000256" key="1">
    <source>
        <dbReference type="SAM" id="MobiDB-lite"/>
    </source>
</evidence>
<keyword evidence="3" id="KW-1185">Reference proteome</keyword>
<dbReference type="RefSeq" id="WP_112991919.1">
    <property type="nucleotide sequence ID" value="NZ_PTLZ01000002.1"/>
</dbReference>
<feature type="region of interest" description="Disordered" evidence="1">
    <location>
        <begin position="50"/>
        <end position="90"/>
    </location>
</feature>
<reference evidence="2 3" key="1">
    <citation type="submission" date="2019-03" db="EMBL/GenBank/DDBJ databases">
        <title>Genomic Encyclopedia of Type Strains, Phase IV (KMG-IV): sequencing the most valuable type-strain genomes for metagenomic binning, comparative biology and taxonomic classification.</title>
        <authorList>
            <person name="Goeker M."/>
        </authorList>
    </citation>
    <scope>NUCLEOTIDE SEQUENCE [LARGE SCALE GENOMIC DNA]</scope>
    <source>
        <strain evidence="2 3">DSM 18555</strain>
    </source>
</reference>
<dbReference type="Proteomes" id="UP000294737">
    <property type="component" value="Unassembled WGS sequence"/>
</dbReference>
<dbReference type="AlphaFoldDB" id="A0A4R6G7R2"/>
<evidence type="ECO:0000313" key="3">
    <source>
        <dbReference type="Proteomes" id="UP000294737"/>
    </source>
</evidence>